<evidence type="ECO:0000256" key="5">
    <source>
        <dbReference type="ARBA" id="ARBA00022723"/>
    </source>
</evidence>
<evidence type="ECO:0000256" key="1">
    <source>
        <dbReference type="ARBA" id="ARBA00001947"/>
    </source>
</evidence>
<organism evidence="13 14">
    <name type="scientific">Rhizobium hainanense</name>
    <dbReference type="NCBI Taxonomy" id="52131"/>
    <lineage>
        <taxon>Bacteria</taxon>
        <taxon>Pseudomonadati</taxon>
        <taxon>Pseudomonadota</taxon>
        <taxon>Alphaproteobacteria</taxon>
        <taxon>Hyphomicrobiales</taxon>
        <taxon>Rhizobiaceae</taxon>
        <taxon>Rhizobium/Agrobacterium group</taxon>
        <taxon>Rhizobium</taxon>
    </lineage>
</organism>
<evidence type="ECO:0000256" key="10">
    <source>
        <dbReference type="ARBA" id="ARBA00023136"/>
    </source>
</evidence>
<keyword evidence="7" id="KW-0862">Zinc</keyword>
<keyword evidence="9" id="KW-0482">Metalloprotease</keyword>
<keyword evidence="8 11" id="KW-1133">Transmembrane helix</keyword>
<feature type="transmembrane region" description="Helical" evidence="11">
    <location>
        <begin position="48"/>
        <end position="71"/>
    </location>
</feature>
<evidence type="ECO:0000256" key="9">
    <source>
        <dbReference type="ARBA" id="ARBA00023049"/>
    </source>
</evidence>
<reference evidence="14" key="1">
    <citation type="submission" date="2016-08" db="EMBL/GenBank/DDBJ databases">
        <authorList>
            <person name="Varghese N."/>
            <person name="Submissions Spin"/>
        </authorList>
    </citation>
    <scope>NUCLEOTIDE SEQUENCE [LARGE SCALE GENOMIC DNA]</scope>
    <source>
        <strain evidence="14">CCBAU 57015</strain>
    </source>
</reference>
<keyword evidence="10 11" id="KW-0472">Membrane</keyword>
<sequence length="648" mass="72252">MSNFLPAPQEGRWRALIWLAFGDAFLLFAGMLLVVSPLLLIFSLSSPLLLALLALPSLSWFFYGLMVLRALAVPPPPPVSNGILLDPAKVPALAADLERLRLACDAPAFTAVYINGDLNASIYQTASRSGPSKHILVLGLPLLALLTKDQAAVVIAHEYAHISRQHGHFARWAYMARQRWAALGDLHERNHRLITAPLRLFLSWYVPRMMRETLEFSRRCEMFADAQAVQACGADLALEAEFALALRQKALSDRFWPSIFARAGAQELAQAQPFTQLLAEPAESRPRHGAQAAVWLHEALCQSPDPRSTHPAFFERIASTGFDPKARLPDPLPWYLEKEAAAADWLGKEASGMAAQLDAHWRENSTQAWQDAEGWYARQHGEFANLLHRRKQQTFDERDWLFLAQLAEKFDPESPLRQEAIAQGLRHSPDDPTLLQLRADYLEENGDVGGAIALWHRIGKNSPASAYAVHRRLCELCLRAGDRATAEYHRHVADELWTGQDARRSALRDRFPHGMEASEVALLHGVLQPLFAHARSVWLCRDTPANIPDASRWFLYVEAYDGWFMRMVGSLTGEEDVNASACKRLLERLLPRLHIYPDVVFIGPSENIPAYCSPDSLIAHAGRAVSPVRANVEKPLIAHVDTGGSGPN</sequence>
<evidence type="ECO:0000256" key="6">
    <source>
        <dbReference type="ARBA" id="ARBA00022801"/>
    </source>
</evidence>
<dbReference type="AlphaFoldDB" id="A0A1C3W586"/>
<dbReference type="STRING" id="52131.GA0061100_111158"/>
<dbReference type="Proteomes" id="UP000186228">
    <property type="component" value="Unassembled WGS sequence"/>
</dbReference>
<keyword evidence="6" id="KW-0378">Hydrolase</keyword>
<evidence type="ECO:0000256" key="7">
    <source>
        <dbReference type="ARBA" id="ARBA00022833"/>
    </source>
</evidence>
<dbReference type="Gene3D" id="3.30.2010.10">
    <property type="entry name" value="Metalloproteases ('zincins'), catalytic domain"/>
    <property type="match status" value="1"/>
</dbReference>
<evidence type="ECO:0000259" key="12">
    <source>
        <dbReference type="Pfam" id="PF01435"/>
    </source>
</evidence>
<proteinExistence type="predicted"/>
<evidence type="ECO:0000256" key="2">
    <source>
        <dbReference type="ARBA" id="ARBA00022475"/>
    </source>
</evidence>
<evidence type="ECO:0000313" key="13">
    <source>
        <dbReference type="EMBL" id="SCB35267.1"/>
    </source>
</evidence>
<dbReference type="InterPro" id="IPR001915">
    <property type="entry name" value="Peptidase_M48"/>
</dbReference>
<protein>
    <submittedName>
        <fullName evidence="13">Zn-dependent protease with chaperone function</fullName>
    </submittedName>
</protein>
<keyword evidence="2" id="KW-1003">Cell membrane</keyword>
<keyword evidence="14" id="KW-1185">Reference proteome</keyword>
<evidence type="ECO:0000256" key="8">
    <source>
        <dbReference type="ARBA" id="ARBA00022989"/>
    </source>
</evidence>
<keyword evidence="5" id="KW-0479">Metal-binding</keyword>
<comment type="cofactor">
    <cofactor evidence="1">
        <name>Zn(2+)</name>
        <dbReference type="ChEBI" id="CHEBI:29105"/>
    </cofactor>
</comment>
<dbReference type="OrthoDB" id="9789270at2"/>
<keyword evidence="4 11" id="KW-0812">Transmembrane</keyword>
<accession>A0A1C3W586</accession>
<name>A0A1C3W586_9HYPH</name>
<dbReference type="CDD" id="cd07328">
    <property type="entry name" value="M48_Ste24p_like"/>
    <property type="match status" value="1"/>
</dbReference>
<dbReference type="GO" id="GO:0004222">
    <property type="term" value="F:metalloendopeptidase activity"/>
    <property type="evidence" value="ECO:0007669"/>
    <property type="project" value="InterPro"/>
</dbReference>
<feature type="domain" description="Peptidase M48" evidence="12">
    <location>
        <begin position="133"/>
        <end position="318"/>
    </location>
</feature>
<evidence type="ECO:0000256" key="3">
    <source>
        <dbReference type="ARBA" id="ARBA00022670"/>
    </source>
</evidence>
<dbReference type="GO" id="GO:0046872">
    <property type="term" value="F:metal ion binding"/>
    <property type="evidence" value="ECO:0007669"/>
    <property type="project" value="UniProtKB-KW"/>
</dbReference>
<keyword evidence="3 13" id="KW-0645">Protease</keyword>
<dbReference type="Pfam" id="PF01435">
    <property type="entry name" value="Peptidase_M48"/>
    <property type="match status" value="1"/>
</dbReference>
<dbReference type="PANTHER" id="PTHR43221">
    <property type="entry name" value="PROTEASE HTPX"/>
    <property type="match status" value="1"/>
</dbReference>
<dbReference type="GO" id="GO:0006508">
    <property type="term" value="P:proteolysis"/>
    <property type="evidence" value="ECO:0007669"/>
    <property type="project" value="UniProtKB-KW"/>
</dbReference>
<gene>
    <name evidence="13" type="ORF">GA0061100_111158</name>
</gene>
<evidence type="ECO:0000256" key="4">
    <source>
        <dbReference type="ARBA" id="ARBA00022692"/>
    </source>
</evidence>
<dbReference type="PANTHER" id="PTHR43221:SF2">
    <property type="entry name" value="PROTEASE HTPX HOMOLOG"/>
    <property type="match status" value="1"/>
</dbReference>
<dbReference type="EMBL" id="FMAC01000011">
    <property type="protein sequence ID" value="SCB35267.1"/>
    <property type="molecule type" value="Genomic_DNA"/>
</dbReference>
<dbReference type="InterPro" id="IPR050083">
    <property type="entry name" value="HtpX_protease"/>
</dbReference>
<feature type="transmembrane region" description="Helical" evidence="11">
    <location>
        <begin position="15"/>
        <end position="41"/>
    </location>
</feature>
<evidence type="ECO:0000256" key="11">
    <source>
        <dbReference type="SAM" id="Phobius"/>
    </source>
</evidence>
<evidence type="ECO:0000313" key="14">
    <source>
        <dbReference type="Proteomes" id="UP000186228"/>
    </source>
</evidence>